<dbReference type="RefSeq" id="XP_064695541.1">
    <property type="nucleotide sequence ID" value="XM_064836908.1"/>
</dbReference>
<dbReference type="InterPro" id="IPR036477">
    <property type="entry name" value="Formyl_transf_N_sf"/>
</dbReference>
<evidence type="ECO:0000256" key="3">
    <source>
        <dbReference type="ARBA" id="ARBA00022679"/>
    </source>
</evidence>
<gene>
    <name evidence="6" type="primary">ade5</name>
    <name evidence="6" type="ORF">LTR78_002512</name>
</gene>
<dbReference type="GeneID" id="89961444"/>
<evidence type="ECO:0000256" key="1">
    <source>
        <dbReference type="ARBA" id="ARBA00005054"/>
    </source>
</evidence>
<dbReference type="InterPro" id="IPR002376">
    <property type="entry name" value="Formyl_transf_N"/>
</dbReference>
<comment type="caution">
    <text evidence="6">The sequence shown here is derived from an EMBL/GenBank/DDBJ whole genome shotgun (WGS) entry which is preliminary data.</text>
</comment>
<dbReference type="PANTHER" id="PTHR43369">
    <property type="entry name" value="PHOSPHORIBOSYLGLYCINAMIDE FORMYLTRANSFERASE"/>
    <property type="match status" value="1"/>
</dbReference>
<evidence type="ECO:0000313" key="7">
    <source>
        <dbReference type="Proteomes" id="UP001274830"/>
    </source>
</evidence>
<keyword evidence="4" id="KW-0658">Purine biosynthesis</keyword>
<keyword evidence="3 6" id="KW-0808">Transferase</keyword>
<proteinExistence type="predicted"/>
<dbReference type="GO" id="GO:0006189">
    <property type="term" value="P:'de novo' IMP biosynthetic process"/>
    <property type="evidence" value="ECO:0007669"/>
    <property type="project" value="TreeGrafter"/>
</dbReference>
<protein>
    <recommendedName>
        <fullName evidence="2">phosphoribosylglycinamide formyltransferase 1</fullName>
        <ecNumber evidence="2">2.1.2.2</ecNumber>
    </recommendedName>
</protein>
<sequence length="550" mass="61673">MTATTNRSTPGADSPARITVLISGSGSNLQALIDARHASALPEAEITHVISDRKDAYGLRRAEAVGIKTSYHGIVPFKKQYPDSSEKPQYQEARRAYDADLARLVISGTPDIVVCAGFMRILTTAFLDPVKAENIPIINLHPSKPGDLIGAGCIERAWDEFEAEKRTETGIMIHYVIEEVDMGEPIVRDRTKTTRAWISPQLTHYNFISQTRFIRNLGNIFTTLIMTVAEHKRVDSLTEPVDERTEYATAIARSQPDWERMAAHANTGTPYIVPEDELRILQDPKFGPDDSEWRDLPVRVTLTQAHLLLKHAAGQRLTWAQMAARQRLLEAHRSPHGTRSPGLLIKMVNDLDTILFGGALRNRILVHWINMSTYTRRLDTLRSAHEKPLATVLATTVVPPKRLSQSVRPAIYLSAEIMCYASESKVQPLALLIHEMLHAYLGILVRPDLESATKEDEKKENEVDDFGKALTDHDAEFEASCEVLAAKLGSPFLKLTGRNILRYYDGPSTLIQLRDVEKREHVRMADGLLHHILPRHLMPRGPTSYAPKLP</sequence>
<reference evidence="6" key="1">
    <citation type="submission" date="2023-07" db="EMBL/GenBank/DDBJ databases">
        <title>Black Yeasts Isolated from many extreme environments.</title>
        <authorList>
            <person name="Coleine C."/>
            <person name="Stajich J.E."/>
            <person name="Selbmann L."/>
        </authorList>
    </citation>
    <scope>NUCLEOTIDE SEQUENCE</scope>
    <source>
        <strain evidence="6">CCFEE 5485</strain>
    </source>
</reference>
<dbReference type="Gene3D" id="3.40.50.170">
    <property type="entry name" value="Formyl transferase, N-terminal domain"/>
    <property type="match status" value="1"/>
</dbReference>
<evidence type="ECO:0000313" key="6">
    <source>
        <dbReference type="EMBL" id="KAK3677662.1"/>
    </source>
</evidence>
<keyword evidence="7" id="KW-1185">Reference proteome</keyword>
<evidence type="ECO:0000256" key="2">
    <source>
        <dbReference type="ARBA" id="ARBA00012254"/>
    </source>
</evidence>
<organism evidence="6 7">
    <name type="scientific">Recurvomyces mirabilis</name>
    <dbReference type="NCBI Taxonomy" id="574656"/>
    <lineage>
        <taxon>Eukaryota</taxon>
        <taxon>Fungi</taxon>
        <taxon>Dikarya</taxon>
        <taxon>Ascomycota</taxon>
        <taxon>Pezizomycotina</taxon>
        <taxon>Dothideomycetes</taxon>
        <taxon>Dothideomycetidae</taxon>
        <taxon>Mycosphaerellales</taxon>
        <taxon>Teratosphaeriaceae</taxon>
        <taxon>Recurvomyces</taxon>
    </lineage>
</organism>
<dbReference type="EC" id="2.1.2.2" evidence="2"/>
<dbReference type="GO" id="GO:0005737">
    <property type="term" value="C:cytoplasm"/>
    <property type="evidence" value="ECO:0007669"/>
    <property type="project" value="TreeGrafter"/>
</dbReference>
<dbReference type="Proteomes" id="UP001274830">
    <property type="component" value="Unassembled WGS sequence"/>
</dbReference>
<accession>A0AAE0WT70</accession>
<evidence type="ECO:0000259" key="5">
    <source>
        <dbReference type="Pfam" id="PF00551"/>
    </source>
</evidence>
<dbReference type="EMBL" id="JAUTXT010000006">
    <property type="protein sequence ID" value="KAK3677662.1"/>
    <property type="molecule type" value="Genomic_DNA"/>
</dbReference>
<name>A0AAE0WT70_9PEZI</name>
<dbReference type="Pfam" id="PF00551">
    <property type="entry name" value="Formyl_trans_N"/>
    <property type="match status" value="1"/>
</dbReference>
<evidence type="ECO:0000256" key="4">
    <source>
        <dbReference type="ARBA" id="ARBA00022755"/>
    </source>
</evidence>
<dbReference type="PANTHER" id="PTHR43369:SF2">
    <property type="entry name" value="PHOSPHORIBOSYLGLYCINAMIDE FORMYLTRANSFERASE"/>
    <property type="match status" value="1"/>
</dbReference>
<feature type="domain" description="Formyl transferase N-terminal" evidence="5">
    <location>
        <begin position="17"/>
        <end position="192"/>
    </location>
</feature>
<dbReference type="SUPFAM" id="SSF53328">
    <property type="entry name" value="Formyltransferase"/>
    <property type="match status" value="1"/>
</dbReference>
<dbReference type="GO" id="GO:0004644">
    <property type="term" value="F:phosphoribosylglycinamide formyltransferase activity"/>
    <property type="evidence" value="ECO:0007669"/>
    <property type="project" value="UniProtKB-EC"/>
</dbReference>
<dbReference type="AlphaFoldDB" id="A0AAE0WT70"/>
<comment type="pathway">
    <text evidence="1">Purine metabolism; IMP biosynthesis via de novo pathway; N(2)-formyl-N(1)-(5-phospho-D-ribosyl)glycinamide from N(1)-(5-phospho-D-ribosyl)glycinamide (10-formyl THF route): step 1/1.</text>
</comment>